<sequence length="46" mass="5131">MNRIDFKLPYEAPIAESFTLSAAPMNICVQFSGDADFEDFEEGEAL</sequence>
<protein>
    <submittedName>
        <fullName evidence="1">Uncharacterized protein</fullName>
    </submittedName>
</protein>
<dbReference type="EMBL" id="BK032753">
    <property type="protein sequence ID" value="DAF58508.1"/>
    <property type="molecule type" value="Genomic_DNA"/>
</dbReference>
<accession>A0A8S5T587</accession>
<organism evidence="1">
    <name type="scientific">Myoviridae sp. ctLIM9</name>
    <dbReference type="NCBI Taxonomy" id="2827678"/>
    <lineage>
        <taxon>Viruses</taxon>
        <taxon>Duplodnaviria</taxon>
        <taxon>Heunggongvirae</taxon>
        <taxon>Uroviricota</taxon>
        <taxon>Caudoviricetes</taxon>
    </lineage>
</organism>
<proteinExistence type="predicted"/>
<reference evidence="1" key="1">
    <citation type="journal article" date="2021" name="Proc. Natl. Acad. Sci. U.S.A.">
        <title>A Catalog of Tens of Thousands of Viruses from Human Metagenomes Reveals Hidden Associations with Chronic Diseases.</title>
        <authorList>
            <person name="Tisza M.J."/>
            <person name="Buck C.B."/>
        </authorList>
    </citation>
    <scope>NUCLEOTIDE SEQUENCE</scope>
    <source>
        <strain evidence="1">CtLIM9</strain>
    </source>
</reference>
<evidence type="ECO:0000313" key="1">
    <source>
        <dbReference type="EMBL" id="DAF58508.1"/>
    </source>
</evidence>
<name>A0A8S5T587_9CAUD</name>